<feature type="non-terminal residue" evidence="2">
    <location>
        <position position="170"/>
    </location>
</feature>
<dbReference type="InterPro" id="IPR016181">
    <property type="entry name" value="Acyl_CoA_acyltransferase"/>
</dbReference>
<dbReference type="Pfam" id="PF13302">
    <property type="entry name" value="Acetyltransf_3"/>
    <property type="match status" value="1"/>
</dbReference>
<sequence>MTTIPTLKTDRLFLRTPLFEDLEPMADFFQNSGRAKFVGGPMDKGEVWRALLRAAGHWHIRGYGFWHIVDRATGRMCGYTGYLHHIEWPEAELAWGVLDGYEGKGIAFEAAQAARAAGPALGLQAPISLIDPKNTRSRALAERLGAWVEEEKVFMDEQVVIYRHPIQKEI</sequence>
<accession>A0A383F749</accession>
<dbReference type="PANTHER" id="PTHR43792">
    <property type="entry name" value="GNAT FAMILY, PUTATIVE (AFU_ORTHOLOGUE AFUA_3G00765)-RELATED-RELATED"/>
    <property type="match status" value="1"/>
</dbReference>
<gene>
    <name evidence="2" type="ORF">METZ01_LOCUS517039</name>
</gene>
<dbReference type="PROSITE" id="PS51186">
    <property type="entry name" value="GNAT"/>
    <property type="match status" value="1"/>
</dbReference>
<protein>
    <recommendedName>
        <fullName evidence="1">N-acetyltransferase domain-containing protein</fullName>
    </recommendedName>
</protein>
<dbReference type="InterPro" id="IPR000182">
    <property type="entry name" value="GNAT_dom"/>
</dbReference>
<dbReference type="PANTHER" id="PTHR43792:SF1">
    <property type="entry name" value="N-ACETYLTRANSFERASE DOMAIN-CONTAINING PROTEIN"/>
    <property type="match status" value="1"/>
</dbReference>
<dbReference type="SUPFAM" id="SSF55729">
    <property type="entry name" value="Acyl-CoA N-acyltransferases (Nat)"/>
    <property type="match status" value="1"/>
</dbReference>
<evidence type="ECO:0000313" key="2">
    <source>
        <dbReference type="EMBL" id="SVE64185.1"/>
    </source>
</evidence>
<reference evidence="2" key="1">
    <citation type="submission" date="2018-05" db="EMBL/GenBank/DDBJ databases">
        <authorList>
            <person name="Lanie J.A."/>
            <person name="Ng W.-L."/>
            <person name="Kazmierczak K.M."/>
            <person name="Andrzejewski T.M."/>
            <person name="Davidsen T.M."/>
            <person name="Wayne K.J."/>
            <person name="Tettelin H."/>
            <person name="Glass J.I."/>
            <person name="Rusch D."/>
            <person name="Podicherti R."/>
            <person name="Tsui H.-C.T."/>
            <person name="Winkler M.E."/>
        </authorList>
    </citation>
    <scope>NUCLEOTIDE SEQUENCE</scope>
</reference>
<organism evidence="2">
    <name type="scientific">marine metagenome</name>
    <dbReference type="NCBI Taxonomy" id="408172"/>
    <lineage>
        <taxon>unclassified sequences</taxon>
        <taxon>metagenomes</taxon>
        <taxon>ecological metagenomes</taxon>
    </lineage>
</organism>
<dbReference type="AlphaFoldDB" id="A0A383F749"/>
<feature type="domain" description="N-acetyltransferase" evidence="1">
    <location>
        <begin position="12"/>
        <end position="167"/>
    </location>
</feature>
<name>A0A383F749_9ZZZZ</name>
<proteinExistence type="predicted"/>
<dbReference type="GO" id="GO:0016747">
    <property type="term" value="F:acyltransferase activity, transferring groups other than amino-acyl groups"/>
    <property type="evidence" value="ECO:0007669"/>
    <property type="project" value="InterPro"/>
</dbReference>
<dbReference type="Gene3D" id="3.40.630.30">
    <property type="match status" value="1"/>
</dbReference>
<evidence type="ECO:0000259" key="1">
    <source>
        <dbReference type="PROSITE" id="PS51186"/>
    </source>
</evidence>
<dbReference type="InterPro" id="IPR051531">
    <property type="entry name" value="N-acetyltransferase"/>
</dbReference>
<dbReference type="EMBL" id="UINC01231586">
    <property type="protein sequence ID" value="SVE64185.1"/>
    <property type="molecule type" value="Genomic_DNA"/>
</dbReference>